<organism evidence="1 2">
    <name type="scientific">Deinococcus aerophilus</name>
    <dbReference type="NCBI Taxonomy" id="522488"/>
    <lineage>
        <taxon>Bacteria</taxon>
        <taxon>Thermotogati</taxon>
        <taxon>Deinococcota</taxon>
        <taxon>Deinococci</taxon>
        <taxon>Deinococcales</taxon>
        <taxon>Deinococcaceae</taxon>
        <taxon>Deinococcus</taxon>
    </lineage>
</organism>
<gene>
    <name evidence="1" type="ORF">GCM10010841_12700</name>
</gene>
<evidence type="ECO:0000313" key="2">
    <source>
        <dbReference type="Proteomes" id="UP000661918"/>
    </source>
</evidence>
<reference evidence="2" key="1">
    <citation type="journal article" date="2019" name="Int. J. Syst. Evol. Microbiol.">
        <title>The Global Catalogue of Microorganisms (GCM) 10K type strain sequencing project: providing services to taxonomists for standard genome sequencing and annotation.</title>
        <authorList>
            <consortium name="The Broad Institute Genomics Platform"/>
            <consortium name="The Broad Institute Genome Sequencing Center for Infectious Disease"/>
            <person name="Wu L."/>
            <person name="Ma J."/>
        </authorList>
    </citation>
    <scope>NUCLEOTIDE SEQUENCE [LARGE SCALE GENOMIC DNA]</scope>
    <source>
        <strain evidence="2">JCM 15443</strain>
    </source>
</reference>
<keyword evidence="2" id="KW-1185">Reference proteome</keyword>
<dbReference type="EMBL" id="BMOM01000007">
    <property type="protein sequence ID" value="GGM05821.1"/>
    <property type="molecule type" value="Genomic_DNA"/>
</dbReference>
<protein>
    <recommendedName>
        <fullName evidence="3">DUF3145 domain-containing protein</fullName>
    </recommendedName>
</protein>
<proteinExistence type="predicted"/>
<sequence length="133" mass="14635">MLALAYVICERRRLGEAGAQGVGPLPVNVHQTGGWHAEARFLIPDADELQALLHAANVADRPHPAQMSVQVSADLLFEDGDITGETWLTRTDLSALLAHAAPDMHDRLCAWEAFARALETTGHETRCIVWFIR</sequence>
<evidence type="ECO:0000313" key="1">
    <source>
        <dbReference type="EMBL" id="GGM05821.1"/>
    </source>
</evidence>
<dbReference type="Proteomes" id="UP000661918">
    <property type="component" value="Unassembled WGS sequence"/>
</dbReference>
<name>A0ABQ2GNW3_9DEIO</name>
<evidence type="ECO:0008006" key="3">
    <source>
        <dbReference type="Google" id="ProtNLM"/>
    </source>
</evidence>
<comment type="caution">
    <text evidence="1">The sequence shown here is derived from an EMBL/GenBank/DDBJ whole genome shotgun (WGS) entry which is preliminary data.</text>
</comment>
<accession>A0ABQ2GNW3</accession>
<dbReference type="RefSeq" id="WP_188902532.1">
    <property type="nucleotide sequence ID" value="NZ_BMOM01000007.1"/>
</dbReference>